<feature type="non-terminal residue" evidence="1">
    <location>
        <position position="225"/>
    </location>
</feature>
<dbReference type="EMBL" id="SRYB01000085">
    <property type="protein sequence ID" value="TGY74267.1"/>
    <property type="molecule type" value="Genomic_DNA"/>
</dbReference>
<evidence type="ECO:0000313" key="1">
    <source>
        <dbReference type="EMBL" id="TGY74267.1"/>
    </source>
</evidence>
<reference evidence="1" key="1">
    <citation type="submission" date="2019-04" db="EMBL/GenBank/DDBJ databases">
        <title>Microbes associate with the intestines of laboratory mice.</title>
        <authorList>
            <person name="Navarre W."/>
            <person name="Wong E."/>
            <person name="Huang K."/>
            <person name="Tropini C."/>
            <person name="Ng K."/>
            <person name="Yu B."/>
        </authorList>
    </citation>
    <scope>NUCLEOTIDE SEQUENCE</scope>
    <source>
        <strain evidence="1">NM04_E33</strain>
    </source>
</reference>
<dbReference type="Proteomes" id="UP000306319">
    <property type="component" value="Unassembled WGS sequence"/>
</dbReference>
<organism evidence="1 2">
    <name type="scientific">Lepagella muris</name>
    <dbReference type="NCBI Taxonomy" id="3032870"/>
    <lineage>
        <taxon>Bacteria</taxon>
        <taxon>Pseudomonadati</taxon>
        <taxon>Bacteroidota</taxon>
        <taxon>Bacteroidia</taxon>
        <taxon>Bacteroidales</taxon>
        <taxon>Muribaculaceae</taxon>
        <taxon>Lepagella</taxon>
    </lineage>
</organism>
<accession>A0AC61RAW9</accession>
<comment type="caution">
    <text evidence="1">The sequence shown here is derived from an EMBL/GenBank/DDBJ whole genome shotgun (WGS) entry which is preliminary data.</text>
</comment>
<evidence type="ECO:0000313" key="2">
    <source>
        <dbReference type="Proteomes" id="UP000306319"/>
    </source>
</evidence>
<protein>
    <submittedName>
        <fullName evidence="1">Uncharacterized protein</fullName>
    </submittedName>
</protein>
<gene>
    <name evidence="1" type="ORF">E5331_20100</name>
</gene>
<name>A0AC61RAW9_9BACT</name>
<proteinExistence type="predicted"/>
<sequence>MNDMLACISSIPDTRGWGGGSYSQRNSFYPTDAEDYLKRERALQEGISIVRNLADNPIKPNRIQQLMNECHFGLLQIKDANEWIEDALMRPDPVALWKSLWYEEEICCLFADSNLGKSVYACNIANEISKTRPVLYCDFELSDKQFQIRFTNTQTQKRYGFNKNFKRAELSDAANYCEPCNFEEAVIKSIEDTALGLSIKTIIIDNLTWICNSSDNGDAAGILMA</sequence>
<keyword evidence="2" id="KW-1185">Reference proteome</keyword>